<organism evidence="2 3">
    <name type="scientific">Stachybotrys elegans</name>
    <dbReference type="NCBI Taxonomy" id="80388"/>
    <lineage>
        <taxon>Eukaryota</taxon>
        <taxon>Fungi</taxon>
        <taxon>Dikarya</taxon>
        <taxon>Ascomycota</taxon>
        <taxon>Pezizomycotina</taxon>
        <taxon>Sordariomycetes</taxon>
        <taxon>Hypocreomycetidae</taxon>
        <taxon>Hypocreales</taxon>
        <taxon>Stachybotryaceae</taxon>
        <taxon>Stachybotrys</taxon>
    </lineage>
</organism>
<comment type="caution">
    <text evidence="2">The sequence shown here is derived from an EMBL/GenBank/DDBJ whole genome shotgun (WGS) entry which is preliminary data.</text>
</comment>
<dbReference type="EMBL" id="JAGPNK010000001">
    <property type="protein sequence ID" value="KAH7327731.1"/>
    <property type="molecule type" value="Genomic_DNA"/>
</dbReference>
<keyword evidence="3" id="KW-1185">Reference proteome</keyword>
<accession>A0A8K0T1M5</accession>
<feature type="region of interest" description="Disordered" evidence="1">
    <location>
        <begin position="138"/>
        <end position="177"/>
    </location>
</feature>
<reference evidence="2" key="1">
    <citation type="journal article" date="2021" name="Nat. Commun.">
        <title>Genetic determinants of endophytism in the Arabidopsis root mycobiome.</title>
        <authorList>
            <person name="Mesny F."/>
            <person name="Miyauchi S."/>
            <person name="Thiergart T."/>
            <person name="Pickel B."/>
            <person name="Atanasova L."/>
            <person name="Karlsson M."/>
            <person name="Huettel B."/>
            <person name="Barry K.W."/>
            <person name="Haridas S."/>
            <person name="Chen C."/>
            <person name="Bauer D."/>
            <person name="Andreopoulos W."/>
            <person name="Pangilinan J."/>
            <person name="LaButti K."/>
            <person name="Riley R."/>
            <person name="Lipzen A."/>
            <person name="Clum A."/>
            <person name="Drula E."/>
            <person name="Henrissat B."/>
            <person name="Kohler A."/>
            <person name="Grigoriev I.V."/>
            <person name="Martin F.M."/>
            <person name="Hacquard S."/>
        </authorList>
    </citation>
    <scope>NUCLEOTIDE SEQUENCE</scope>
    <source>
        <strain evidence="2">MPI-CAGE-CH-0235</strain>
    </source>
</reference>
<gene>
    <name evidence="2" type="ORF">B0I35DRAFT_245</name>
</gene>
<feature type="compositionally biased region" description="Basic residues" evidence="1">
    <location>
        <begin position="138"/>
        <end position="157"/>
    </location>
</feature>
<evidence type="ECO:0000256" key="1">
    <source>
        <dbReference type="SAM" id="MobiDB-lite"/>
    </source>
</evidence>
<name>A0A8K0T1M5_9HYPO</name>
<sequence>MSHHPHDRRADMSAFLPPSKHSPLRLVVILLVSARMTLQLPGPVLAQPCLAGFPRNATVARFSRPSPSLLMRTASHDRSRTLRDRLRAALNAHCALGRSTPCSRASLRLASHDPHAPPPCLLPASAPLPAAASFSSKHARAHAHTRTRTRTHTHAHLRVSPVPAQAITSSFSHGPSR</sequence>
<dbReference type="AlphaFoldDB" id="A0A8K0T1M5"/>
<feature type="compositionally biased region" description="Polar residues" evidence="1">
    <location>
        <begin position="166"/>
        <end position="177"/>
    </location>
</feature>
<protein>
    <submittedName>
        <fullName evidence="2">Uncharacterized protein</fullName>
    </submittedName>
</protein>
<dbReference type="Proteomes" id="UP000813444">
    <property type="component" value="Unassembled WGS sequence"/>
</dbReference>
<proteinExistence type="predicted"/>
<evidence type="ECO:0000313" key="2">
    <source>
        <dbReference type="EMBL" id="KAH7327731.1"/>
    </source>
</evidence>
<evidence type="ECO:0000313" key="3">
    <source>
        <dbReference type="Proteomes" id="UP000813444"/>
    </source>
</evidence>